<dbReference type="STRING" id="869213.GCA_000517085_02130"/>
<sequence length="298" mass="34496">MKKKLAPIVLFVYNRPIHTLKTLEALTNNTLANESTLYIIADGPMQNASDENILAIKKTREIIRKEKWCKEVIIEEKESNKGLAPSVIEGVTNIVNKHEKIIVLEDDLITSIHFLEFMNEGLYKYEKKANIYSINSHMFPIEAKESKSVLLPMTTTWGWATWKEKWKCFEVNTDINTPIFTNPHLQNRFNLPSYDYTQMLLKAKHSWGIHWYYSVFKRNGLGVFPTQSLVSNIGFDGSGVNCGTELTSSFIHQGKIKVLIEDTIDIYFYSLYLNYFDKKSKSKALSTRIIRRILNKLK</sequence>
<dbReference type="AlphaFoldDB" id="W7YK77"/>
<protein>
    <recommendedName>
        <fullName evidence="3">Sugar transferase</fullName>
    </recommendedName>
</protein>
<evidence type="ECO:0008006" key="3">
    <source>
        <dbReference type="Google" id="ProtNLM"/>
    </source>
</evidence>
<name>W7YK77_9BACT</name>
<comment type="caution">
    <text evidence="1">The sequence shown here is derived from an EMBL/GenBank/DDBJ whole genome shotgun (WGS) entry which is preliminary data.</text>
</comment>
<dbReference type="RefSeq" id="WP_044213999.1">
    <property type="nucleotide sequence ID" value="NZ_BAMD01000061.1"/>
</dbReference>
<dbReference type="InterPro" id="IPR029044">
    <property type="entry name" value="Nucleotide-diphossugar_trans"/>
</dbReference>
<gene>
    <name evidence="1" type="ORF">JCM21142_93664</name>
</gene>
<evidence type="ECO:0000313" key="1">
    <source>
        <dbReference type="EMBL" id="GAF04941.1"/>
    </source>
</evidence>
<dbReference type="EMBL" id="BAMD01000061">
    <property type="protein sequence ID" value="GAF04941.1"/>
    <property type="molecule type" value="Genomic_DNA"/>
</dbReference>
<evidence type="ECO:0000313" key="2">
    <source>
        <dbReference type="Proteomes" id="UP000019402"/>
    </source>
</evidence>
<keyword evidence="2" id="KW-1185">Reference proteome</keyword>
<organism evidence="1 2">
    <name type="scientific">Saccharicrinis fermentans DSM 9555 = JCM 21142</name>
    <dbReference type="NCBI Taxonomy" id="869213"/>
    <lineage>
        <taxon>Bacteria</taxon>
        <taxon>Pseudomonadati</taxon>
        <taxon>Bacteroidota</taxon>
        <taxon>Bacteroidia</taxon>
        <taxon>Marinilabiliales</taxon>
        <taxon>Marinilabiliaceae</taxon>
        <taxon>Saccharicrinis</taxon>
    </lineage>
</organism>
<dbReference type="Proteomes" id="UP000019402">
    <property type="component" value="Unassembled WGS sequence"/>
</dbReference>
<dbReference type="Gene3D" id="3.90.550.10">
    <property type="entry name" value="Spore Coat Polysaccharide Biosynthesis Protein SpsA, Chain A"/>
    <property type="match status" value="1"/>
</dbReference>
<dbReference type="eggNOG" id="COG2242">
    <property type="taxonomic scope" value="Bacteria"/>
</dbReference>
<proteinExistence type="predicted"/>
<reference evidence="1 2" key="1">
    <citation type="journal article" date="2014" name="Genome Announc.">
        <title>Draft Genome Sequence of Cytophaga fermentans JCM 21142T, a Facultative Anaerobe Isolated from Marine Mud.</title>
        <authorList>
            <person name="Starns D."/>
            <person name="Oshima K."/>
            <person name="Suda W."/>
            <person name="Iino T."/>
            <person name="Yuki M."/>
            <person name="Inoue J."/>
            <person name="Kitamura K."/>
            <person name="Iida T."/>
            <person name="Darby A."/>
            <person name="Hattori M."/>
            <person name="Ohkuma M."/>
        </authorList>
    </citation>
    <scope>NUCLEOTIDE SEQUENCE [LARGE SCALE GENOMIC DNA]</scope>
    <source>
        <strain evidence="1 2">JCM 21142</strain>
    </source>
</reference>
<accession>W7YK77</accession>
<dbReference type="OrthoDB" id="9785375at2"/>
<dbReference type="CDD" id="cd00761">
    <property type="entry name" value="Glyco_tranf_GTA_type"/>
    <property type="match status" value="1"/>
</dbReference>
<dbReference type="SUPFAM" id="SSF53448">
    <property type="entry name" value="Nucleotide-diphospho-sugar transferases"/>
    <property type="match status" value="1"/>
</dbReference>